<keyword evidence="3" id="KW-1185">Reference proteome</keyword>
<keyword evidence="1" id="KW-0233">DNA recombination</keyword>
<organism evidence="2 3">
    <name type="scientific">Gemmata massiliana</name>
    <dbReference type="NCBI Taxonomy" id="1210884"/>
    <lineage>
        <taxon>Bacteria</taxon>
        <taxon>Pseudomonadati</taxon>
        <taxon>Planctomycetota</taxon>
        <taxon>Planctomycetia</taxon>
        <taxon>Gemmatales</taxon>
        <taxon>Gemmataceae</taxon>
        <taxon>Gemmata</taxon>
    </lineage>
</organism>
<dbReference type="GO" id="GO:0015074">
    <property type="term" value="P:DNA integration"/>
    <property type="evidence" value="ECO:0007669"/>
    <property type="project" value="InterPro"/>
</dbReference>
<reference evidence="2 3" key="1">
    <citation type="submission" date="2019-05" db="EMBL/GenBank/DDBJ databases">
        <authorList>
            <consortium name="Science for Life Laboratories"/>
        </authorList>
    </citation>
    <scope>NUCLEOTIDE SEQUENCE [LARGE SCALE GENOMIC DNA]</scope>
    <source>
        <strain evidence="2">Soil9</strain>
    </source>
</reference>
<dbReference type="Proteomes" id="UP000464178">
    <property type="component" value="Chromosome"/>
</dbReference>
<dbReference type="RefSeq" id="WP_162667717.1">
    <property type="nucleotide sequence ID" value="NZ_LR593886.1"/>
</dbReference>
<evidence type="ECO:0000256" key="1">
    <source>
        <dbReference type="ARBA" id="ARBA00023172"/>
    </source>
</evidence>
<dbReference type="InterPro" id="IPR011010">
    <property type="entry name" value="DNA_brk_join_enz"/>
</dbReference>
<evidence type="ECO:0000313" key="3">
    <source>
        <dbReference type="Proteomes" id="UP000464178"/>
    </source>
</evidence>
<dbReference type="EMBL" id="LR593886">
    <property type="protein sequence ID" value="VTR92919.1"/>
    <property type="molecule type" value="Genomic_DNA"/>
</dbReference>
<dbReference type="GO" id="GO:0006310">
    <property type="term" value="P:DNA recombination"/>
    <property type="evidence" value="ECO:0007669"/>
    <property type="project" value="UniProtKB-KW"/>
</dbReference>
<dbReference type="AlphaFoldDB" id="A0A6P2CVD0"/>
<dbReference type="Gene3D" id="1.10.443.10">
    <property type="entry name" value="Intergrase catalytic core"/>
    <property type="match status" value="1"/>
</dbReference>
<dbReference type="InterPro" id="IPR013762">
    <property type="entry name" value="Integrase-like_cat_sf"/>
</dbReference>
<gene>
    <name evidence="2" type="ORF">SOIL9_47950</name>
</gene>
<proteinExistence type="predicted"/>
<accession>A0A6P2CVD0</accession>
<dbReference type="GO" id="GO:0003677">
    <property type="term" value="F:DNA binding"/>
    <property type="evidence" value="ECO:0007669"/>
    <property type="project" value="InterPro"/>
</dbReference>
<protein>
    <submittedName>
        <fullName evidence="2">Catalytic phage domain protein</fullName>
    </submittedName>
</protein>
<sequence>MSPLLAVCGDEENVFRFPPWRKGASWTPVSVVSYRGRIGDACEAAGVPIWTPNQLRHNRGTEVMDTYESDQATAAVLGNTPEVARQVYAHRAGESVAKRIAEETG</sequence>
<dbReference type="KEGG" id="gms:SOIL9_47950"/>
<dbReference type="SUPFAM" id="SSF56349">
    <property type="entry name" value="DNA breaking-rejoining enzymes"/>
    <property type="match status" value="1"/>
</dbReference>
<evidence type="ECO:0000313" key="2">
    <source>
        <dbReference type="EMBL" id="VTR92919.1"/>
    </source>
</evidence>
<name>A0A6P2CVD0_9BACT</name>